<evidence type="ECO:0000256" key="5">
    <source>
        <dbReference type="ARBA" id="ARBA00023012"/>
    </source>
</evidence>
<keyword evidence="5" id="KW-0902">Two-component regulatory system</keyword>
<evidence type="ECO:0000313" key="8">
    <source>
        <dbReference type="EMBL" id="MEA5366902.1"/>
    </source>
</evidence>
<evidence type="ECO:0000256" key="6">
    <source>
        <dbReference type="SAM" id="Phobius"/>
    </source>
</evidence>
<protein>
    <recommendedName>
        <fullName evidence="2">histidine kinase</fullName>
        <ecNumber evidence="2">2.7.13.3</ecNumber>
    </recommendedName>
</protein>
<keyword evidence="4" id="KW-0418">Kinase</keyword>
<organism evidence="8 9">
    <name type="scientific">Amycolatopsis heterodermiae</name>
    <dbReference type="NCBI Taxonomy" id="3110235"/>
    <lineage>
        <taxon>Bacteria</taxon>
        <taxon>Bacillati</taxon>
        <taxon>Actinomycetota</taxon>
        <taxon>Actinomycetes</taxon>
        <taxon>Pseudonocardiales</taxon>
        <taxon>Pseudonocardiaceae</taxon>
        <taxon>Amycolatopsis</taxon>
    </lineage>
</organism>
<keyword evidence="8" id="KW-0547">Nucleotide-binding</keyword>
<feature type="transmembrane region" description="Helical" evidence="6">
    <location>
        <begin position="132"/>
        <end position="153"/>
    </location>
</feature>
<keyword evidence="8" id="KW-0067">ATP-binding</keyword>
<reference evidence="8 9" key="1">
    <citation type="submission" date="2023-12" db="EMBL/GenBank/DDBJ databases">
        <title>Amycolatopsis sp. V23-08.</title>
        <authorList>
            <person name="Somphong A."/>
        </authorList>
    </citation>
    <scope>NUCLEOTIDE SEQUENCE [LARGE SCALE GENOMIC DNA]</scope>
    <source>
        <strain evidence="8 9">V23-08</strain>
    </source>
</reference>
<dbReference type="GO" id="GO:0005524">
    <property type="term" value="F:ATP binding"/>
    <property type="evidence" value="ECO:0007669"/>
    <property type="project" value="UniProtKB-KW"/>
</dbReference>
<keyword evidence="6" id="KW-0812">Transmembrane</keyword>
<keyword evidence="6" id="KW-1133">Transmembrane helix</keyword>
<evidence type="ECO:0000256" key="3">
    <source>
        <dbReference type="ARBA" id="ARBA00022679"/>
    </source>
</evidence>
<dbReference type="EMBL" id="JAYFSI010000018">
    <property type="protein sequence ID" value="MEA5366902.1"/>
    <property type="molecule type" value="Genomic_DNA"/>
</dbReference>
<dbReference type="InterPro" id="IPR003594">
    <property type="entry name" value="HATPase_dom"/>
</dbReference>
<feature type="transmembrane region" description="Helical" evidence="6">
    <location>
        <begin position="165"/>
        <end position="192"/>
    </location>
</feature>
<evidence type="ECO:0000256" key="4">
    <source>
        <dbReference type="ARBA" id="ARBA00022777"/>
    </source>
</evidence>
<dbReference type="Pfam" id="PF02518">
    <property type="entry name" value="HATPase_c"/>
    <property type="match status" value="1"/>
</dbReference>
<evidence type="ECO:0000256" key="1">
    <source>
        <dbReference type="ARBA" id="ARBA00000085"/>
    </source>
</evidence>
<dbReference type="PANTHER" id="PTHR24421:SF10">
    <property type="entry name" value="NITRATE_NITRITE SENSOR PROTEIN NARQ"/>
    <property type="match status" value="1"/>
</dbReference>
<keyword evidence="6" id="KW-0472">Membrane</keyword>
<dbReference type="EC" id="2.7.13.3" evidence="2"/>
<comment type="catalytic activity">
    <reaction evidence="1">
        <text>ATP + protein L-histidine = ADP + protein N-phospho-L-histidine.</text>
        <dbReference type="EC" id="2.7.13.3"/>
    </reaction>
</comment>
<dbReference type="Gene3D" id="3.30.565.10">
    <property type="entry name" value="Histidine kinase-like ATPase, C-terminal domain"/>
    <property type="match status" value="1"/>
</dbReference>
<proteinExistence type="predicted"/>
<dbReference type="SUPFAM" id="SSF55874">
    <property type="entry name" value="ATPase domain of HSP90 chaperone/DNA topoisomerase II/histidine kinase"/>
    <property type="match status" value="1"/>
</dbReference>
<evidence type="ECO:0000313" key="9">
    <source>
        <dbReference type="Proteomes" id="UP001304298"/>
    </source>
</evidence>
<dbReference type="InterPro" id="IPR050482">
    <property type="entry name" value="Sensor_HK_TwoCompSys"/>
</dbReference>
<dbReference type="CDD" id="cd16917">
    <property type="entry name" value="HATPase_UhpB-NarQ-NarX-like"/>
    <property type="match status" value="1"/>
</dbReference>
<dbReference type="PANTHER" id="PTHR24421">
    <property type="entry name" value="NITRATE/NITRITE SENSOR PROTEIN NARX-RELATED"/>
    <property type="match status" value="1"/>
</dbReference>
<comment type="caution">
    <text evidence="8">The sequence shown here is derived from an EMBL/GenBank/DDBJ whole genome shotgun (WGS) entry which is preliminary data.</text>
</comment>
<dbReference type="RefSeq" id="WP_323336484.1">
    <property type="nucleotide sequence ID" value="NZ_JAYFSI010000018.1"/>
</dbReference>
<sequence length="396" mass="41626">MRVVLLGGAGALAGGSGRFAPGLSLVQGAVPRLVLVPVVFRLALFLQALWAVDTVATPVLWFGLAVYVLPNLLELAWVFRRTTGIRRVLAADTTYTLFTSLAAALFAAHPAFADLLALTWPNIMGTVMIWTLLRGALAGGAAVAGAVLLRYVMAALSGTSAPATWILLALVAAAGTSLAIVVLVAGSMRFALGLGEQRGRAAERERHRRDVHDTVLQVMEALALPSPGDLRDPGASLDQVRRTARAHALRLRLSLEGDAPAEPGGLEHRLGALTVEMTAEGLRVDLVVLTKVTDVPESVVNALHDAAREALRNTLKHANTPRAVLCLEETEGVVTVSVRDHGTGFDTGAHRAGFGIENSIHARLAEIGGTARIDSAPGQGTRVVLSAPLELRFPVG</sequence>
<dbReference type="InterPro" id="IPR036890">
    <property type="entry name" value="HATPase_C_sf"/>
</dbReference>
<evidence type="ECO:0000259" key="7">
    <source>
        <dbReference type="Pfam" id="PF02518"/>
    </source>
</evidence>
<feature type="transmembrane region" description="Helical" evidence="6">
    <location>
        <begin position="99"/>
        <end position="120"/>
    </location>
</feature>
<evidence type="ECO:0000256" key="2">
    <source>
        <dbReference type="ARBA" id="ARBA00012438"/>
    </source>
</evidence>
<feature type="transmembrane region" description="Helical" evidence="6">
    <location>
        <begin position="59"/>
        <end position="79"/>
    </location>
</feature>
<name>A0ABU5RKT0_9PSEU</name>
<accession>A0ABU5RKT0</accession>
<feature type="domain" description="Histidine kinase/HSP90-like ATPase" evidence="7">
    <location>
        <begin position="301"/>
        <end position="390"/>
    </location>
</feature>
<gene>
    <name evidence="8" type="ORF">VA596_45740</name>
</gene>
<keyword evidence="9" id="KW-1185">Reference proteome</keyword>
<dbReference type="Proteomes" id="UP001304298">
    <property type="component" value="Unassembled WGS sequence"/>
</dbReference>
<feature type="transmembrane region" description="Helical" evidence="6">
    <location>
        <begin position="29"/>
        <end position="52"/>
    </location>
</feature>
<keyword evidence="3" id="KW-0808">Transferase</keyword>